<proteinExistence type="predicted"/>
<protein>
    <submittedName>
        <fullName evidence="2">DinB family protein</fullName>
    </submittedName>
</protein>
<dbReference type="Pfam" id="PF12867">
    <property type="entry name" value="DinB_2"/>
    <property type="match status" value="1"/>
</dbReference>
<dbReference type="InterPro" id="IPR034660">
    <property type="entry name" value="DinB/YfiT-like"/>
</dbReference>
<dbReference type="Gene3D" id="1.20.120.450">
    <property type="entry name" value="dinb family like domain"/>
    <property type="match status" value="1"/>
</dbReference>
<accession>A0A5S5C096</accession>
<feature type="domain" description="DinB-like" evidence="1">
    <location>
        <begin position="8"/>
        <end position="146"/>
    </location>
</feature>
<name>A0A5S5C096_9BACL</name>
<dbReference type="EMBL" id="VNHS01000009">
    <property type="protein sequence ID" value="TYP72028.1"/>
    <property type="molecule type" value="Genomic_DNA"/>
</dbReference>
<keyword evidence="3" id="KW-1185">Reference proteome</keyword>
<dbReference type="OrthoDB" id="4295522at2"/>
<dbReference type="SUPFAM" id="SSF109854">
    <property type="entry name" value="DinB/YfiT-like putative metalloenzymes"/>
    <property type="match status" value="1"/>
</dbReference>
<dbReference type="Proteomes" id="UP000323257">
    <property type="component" value="Unassembled WGS sequence"/>
</dbReference>
<dbReference type="RefSeq" id="WP_148931626.1">
    <property type="nucleotide sequence ID" value="NZ_VNHS01000009.1"/>
</dbReference>
<evidence type="ECO:0000259" key="1">
    <source>
        <dbReference type="Pfam" id="PF12867"/>
    </source>
</evidence>
<gene>
    <name evidence="2" type="ORF">BCM02_109307</name>
</gene>
<dbReference type="InterPro" id="IPR024775">
    <property type="entry name" value="DinB-like"/>
</dbReference>
<reference evidence="2 3" key="1">
    <citation type="submission" date="2019-07" db="EMBL/GenBank/DDBJ databases">
        <title>Genomic Encyclopedia of Type Strains, Phase III (KMG-III): the genomes of soil and plant-associated and newly described type strains.</title>
        <authorList>
            <person name="Whitman W."/>
        </authorList>
    </citation>
    <scope>NUCLEOTIDE SEQUENCE [LARGE SCALE GENOMIC DNA]</scope>
    <source>
        <strain evidence="2 3">BL24</strain>
    </source>
</reference>
<organism evidence="2 3">
    <name type="scientific">Paenibacillus methanolicus</name>
    <dbReference type="NCBI Taxonomy" id="582686"/>
    <lineage>
        <taxon>Bacteria</taxon>
        <taxon>Bacillati</taxon>
        <taxon>Bacillota</taxon>
        <taxon>Bacilli</taxon>
        <taxon>Bacillales</taxon>
        <taxon>Paenibacillaceae</taxon>
        <taxon>Paenibacillus</taxon>
    </lineage>
</organism>
<comment type="caution">
    <text evidence="2">The sequence shown here is derived from an EMBL/GenBank/DDBJ whole genome shotgun (WGS) entry which is preliminary data.</text>
</comment>
<evidence type="ECO:0000313" key="2">
    <source>
        <dbReference type="EMBL" id="TYP72028.1"/>
    </source>
</evidence>
<sequence length="154" mass="17778">MNNYLFKQLRFVRDSTIKQVKEMSEEEARTVPRGFNNNILWNLGHILLVHEKFSFALANEKMELPKHFAEVFAPGTKPEHWGTQVPSLAEILLLLSMQIERTGQTLEHRLEEKLEEPFVTSAGLELLAVKECLSFCIYHEGMHFAAIKAIKQQL</sequence>
<evidence type="ECO:0000313" key="3">
    <source>
        <dbReference type="Proteomes" id="UP000323257"/>
    </source>
</evidence>
<dbReference type="AlphaFoldDB" id="A0A5S5C096"/>